<dbReference type="EMBL" id="JAOWLA010000002">
    <property type="protein sequence ID" value="MCV2863674.1"/>
    <property type="molecule type" value="Genomic_DNA"/>
</dbReference>
<protein>
    <submittedName>
        <fullName evidence="10">YeeE/YedE family protein</fullName>
    </submittedName>
</protein>
<comment type="caution">
    <text evidence="10">The sequence shown here is derived from an EMBL/GenBank/DDBJ whole genome shotgun (WGS) entry which is preliminary data.</text>
</comment>
<dbReference type="Pfam" id="PF04143">
    <property type="entry name" value="Sulf_transp"/>
    <property type="match status" value="1"/>
</dbReference>
<evidence type="ECO:0000256" key="5">
    <source>
        <dbReference type="ARBA" id="ARBA00022692"/>
    </source>
</evidence>
<evidence type="ECO:0000256" key="6">
    <source>
        <dbReference type="ARBA" id="ARBA00022989"/>
    </source>
</evidence>
<dbReference type="InterPro" id="IPR007272">
    <property type="entry name" value="Sulf_transp_TsuA/YedE"/>
</dbReference>
<keyword evidence="6 9" id="KW-1133">Transmembrane helix</keyword>
<feature type="transmembrane region" description="Helical" evidence="9">
    <location>
        <begin position="88"/>
        <end position="111"/>
    </location>
</feature>
<feature type="transmembrane region" description="Helical" evidence="9">
    <location>
        <begin position="292"/>
        <end position="311"/>
    </location>
</feature>
<feature type="transmembrane region" description="Helical" evidence="9">
    <location>
        <begin position="238"/>
        <end position="271"/>
    </location>
</feature>
<accession>A0ABT2YXS8</accession>
<comment type="subcellular location">
    <subcellularLocation>
        <location evidence="1">Cell inner membrane</location>
        <topology evidence="1">Multi-pass membrane protein</topology>
    </subcellularLocation>
</comment>
<feature type="transmembrane region" description="Helical" evidence="9">
    <location>
        <begin position="53"/>
        <end position="76"/>
    </location>
</feature>
<dbReference type="PANTHER" id="PTHR30574:SF1">
    <property type="entry name" value="SULPHUR TRANSPORT DOMAIN-CONTAINING PROTEIN"/>
    <property type="match status" value="1"/>
</dbReference>
<sequence>MFESLGFETLGPREVSVIFGLLVGLAFGALAEATRFCLRRDLVGPEGERRAALGVWLMALAVAVAGTQGAAALGWIEFGDHRFMATDLPILSILVGGLLFGAGMVLTRGCASRLTVLAGTGNLRALTVLVVFAIVAHATIKGILSPLREALGAYTITLGDGVSLAALPGGAAVWSALIVAVTAGYALRSRNEGAPLLGGALIGALVPIAWIGTGLVLFDEFDPIAFESLSFTAPASETLFWTIAASSIPAGFGTGLIGGVLAGAAALSLLAGRFRWHSFVSPRETGRYMAGALLMGVGGVLAGGCTLGAGLAGVPTLSVATILALAAMAAGALATNAALNLRAAPRLQPAE</sequence>
<dbReference type="RefSeq" id="WP_263720131.1">
    <property type="nucleotide sequence ID" value="NZ_JAOWLA010000002.1"/>
</dbReference>
<evidence type="ECO:0000256" key="4">
    <source>
        <dbReference type="ARBA" id="ARBA00022519"/>
    </source>
</evidence>
<feature type="transmembrane region" description="Helical" evidence="9">
    <location>
        <begin position="15"/>
        <end position="33"/>
    </location>
</feature>
<organism evidence="10 11">
    <name type="scientific">Albidovulum sediminicola</name>
    <dbReference type="NCBI Taxonomy" id="2984331"/>
    <lineage>
        <taxon>Bacteria</taxon>
        <taxon>Pseudomonadati</taxon>
        <taxon>Pseudomonadota</taxon>
        <taxon>Alphaproteobacteria</taxon>
        <taxon>Rhodobacterales</taxon>
        <taxon>Paracoccaceae</taxon>
        <taxon>Albidovulum</taxon>
    </lineage>
</organism>
<evidence type="ECO:0000256" key="1">
    <source>
        <dbReference type="ARBA" id="ARBA00004429"/>
    </source>
</evidence>
<keyword evidence="4" id="KW-0997">Cell inner membrane</keyword>
<keyword evidence="2" id="KW-0813">Transport</keyword>
<comment type="similarity">
    <text evidence="8">Belongs to the TsuA/YedE (TC 9.B.102) family.</text>
</comment>
<reference evidence="10 11" key="1">
    <citation type="submission" date="2022-10" db="EMBL/GenBank/DDBJ databases">
        <title>Defluviimonas sp. nov., isolated from ocean surface water.</title>
        <authorList>
            <person name="He W."/>
            <person name="Wang L."/>
            <person name="Zhang D.-F."/>
        </authorList>
    </citation>
    <scope>NUCLEOTIDE SEQUENCE [LARGE SCALE GENOMIC DNA]</scope>
    <source>
        <strain evidence="10 11">WL0075</strain>
    </source>
</reference>
<evidence type="ECO:0000313" key="10">
    <source>
        <dbReference type="EMBL" id="MCV2863674.1"/>
    </source>
</evidence>
<feature type="transmembrane region" description="Helical" evidence="9">
    <location>
        <begin position="164"/>
        <end position="187"/>
    </location>
</feature>
<keyword evidence="7 9" id="KW-0472">Membrane</keyword>
<keyword evidence="3" id="KW-1003">Cell membrane</keyword>
<name>A0ABT2YXS8_9RHOB</name>
<proteinExistence type="inferred from homology"/>
<feature type="transmembrane region" description="Helical" evidence="9">
    <location>
        <begin position="194"/>
        <end position="218"/>
    </location>
</feature>
<evidence type="ECO:0000256" key="9">
    <source>
        <dbReference type="SAM" id="Phobius"/>
    </source>
</evidence>
<keyword evidence="11" id="KW-1185">Reference proteome</keyword>
<evidence type="ECO:0000256" key="2">
    <source>
        <dbReference type="ARBA" id="ARBA00022448"/>
    </source>
</evidence>
<evidence type="ECO:0000313" key="11">
    <source>
        <dbReference type="Proteomes" id="UP001652503"/>
    </source>
</evidence>
<feature type="transmembrane region" description="Helical" evidence="9">
    <location>
        <begin position="123"/>
        <end position="144"/>
    </location>
</feature>
<gene>
    <name evidence="10" type="ORF">OE647_02850</name>
</gene>
<feature type="transmembrane region" description="Helical" evidence="9">
    <location>
        <begin position="317"/>
        <end position="339"/>
    </location>
</feature>
<dbReference type="PANTHER" id="PTHR30574">
    <property type="entry name" value="INNER MEMBRANE PROTEIN YEDE"/>
    <property type="match status" value="1"/>
</dbReference>
<dbReference type="Proteomes" id="UP001652503">
    <property type="component" value="Unassembled WGS sequence"/>
</dbReference>
<keyword evidence="5 9" id="KW-0812">Transmembrane</keyword>
<evidence type="ECO:0000256" key="7">
    <source>
        <dbReference type="ARBA" id="ARBA00023136"/>
    </source>
</evidence>
<evidence type="ECO:0000256" key="3">
    <source>
        <dbReference type="ARBA" id="ARBA00022475"/>
    </source>
</evidence>
<evidence type="ECO:0000256" key="8">
    <source>
        <dbReference type="ARBA" id="ARBA00035655"/>
    </source>
</evidence>